<proteinExistence type="predicted"/>
<evidence type="ECO:0000313" key="3">
    <source>
        <dbReference type="Proteomes" id="UP000233837"/>
    </source>
</evidence>
<protein>
    <submittedName>
        <fullName evidence="2">Uncharacterized protein</fullName>
    </submittedName>
</protein>
<reference evidence="2 3" key="1">
    <citation type="journal article" date="2016" name="Sci. Rep.">
        <title>The Dendrobium catenatum Lindl. genome sequence provides insights into polysaccharide synthase, floral development and adaptive evolution.</title>
        <authorList>
            <person name="Zhang G.Q."/>
            <person name="Xu Q."/>
            <person name="Bian C."/>
            <person name="Tsai W.C."/>
            <person name="Yeh C.M."/>
            <person name="Liu K.W."/>
            <person name="Yoshida K."/>
            <person name="Zhang L.S."/>
            <person name="Chang S.B."/>
            <person name="Chen F."/>
            <person name="Shi Y."/>
            <person name="Su Y.Y."/>
            <person name="Zhang Y.Q."/>
            <person name="Chen L.J."/>
            <person name="Yin Y."/>
            <person name="Lin M."/>
            <person name="Huang H."/>
            <person name="Deng H."/>
            <person name="Wang Z.W."/>
            <person name="Zhu S.L."/>
            <person name="Zhao X."/>
            <person name="Deng C."/>
            <person name="Niu S.C."/>
            <person name="Huang J."/>
            <person name="Wang M."/>
            <person name="Liu G.H."/>
            <person name="Yang H.J."/>
            <person name="Xiao X.J."/>
            <person name="Hsiao Y.Y."/>
            <person name="Wu W.L."/>
            <person name="Chen Y.Y."/>
            <person name="Mitsuda N."/>
            <person name="Ohme-Takagi M."/>
            <person name="Luo Y.B."/>
            <person name="Van de Peer Y."/>
            <person name="Liu Z.J."/>
        </authorList>
    </citation>
    <scope>NUCLEOTIDE SEQUENCE [LARGE SCALE GENOMIC DNA]</scope>
    <source>
        <tissue evidence="2">The whole plant</tissue>
    </source>
</reference>
<accession>A0A2I0VUV7</accession>
<feature type="region of interest" description="Disordered" evidence="1">
    <location>
        <begin position="44"/>
        <end position="95"/>
    </location>
</feature>
<keyword evidence="3" id="KW-1185">Reference proteome</keyword>
<evidence type="ECO:0000256" key="1">
    <source>
        <dbReference type="SAM" id="MobiDB-lite"/>
    </source>
</evidence>
<name>A0A2I0VUV7_9ASPA</name>
<dbReference type="Proteomes" id="UP000233837">
    <property type="component" value="Unassembled WGS sequence"/>
</dbReference>
<reference evidence="2 3" key="2">
    <citation type="journal article" date="2017" name="Nature">
        <title>The Apostasia genome and the evolution of orchids.</title>
        <authorList>
            <person name="Zhang G.Q."/>
            <person name="Liu K.W."/>
            <person name="Li Z."/>
            <person name="Lohaus R."/>
            <person name="Hsiao Y.Y."/>
            <person name="Niu S.C."/>
            <person name="Wang J.Y."/>
            <person name="Lin Y.C."/>
            <person name="Xu Q."/>
            <person name="Chen L.J."/>
            <person name="Yoshida K."/>
            <person name="Fujiwara S."/>
            <person name="Wang Z.W."/>
            <person name="Zhang Y.Q."/>
            <person name="Mitsuda N."/>
            <person name="Wang M."/>
            <person name="Liu G.H."/>
            <person name="Pecoraro L."/>
            <person name="Huang H.X."/>
            <person name="Xiao X.J."/>
            <person name="Lin M."/>
            <person name="Wu X.Y."/>
            <person name="Wu W.L."/>
            <person name="Chen Y.Y."/>
            <person name="Chang S.B."/>
            <person name="Sakamoto S."/>
            <person name="Ohme-Takagi M."/>
            <person name="Yagi M."/>
            <person name="Zeng S.J."/>
            <person name="Shen C.Y."/>
            <person name="Yeh C.M."/>
            <person name="Luo Y.B."/>
            <person name="Tsai W.C."/>
            <person name="Van de Peer Y."/>
            <person name="Liu Z.J."/>
        </authorList>
    </citation>
    <scope>NUCLEOTIDE SEQUENCE [LARGE SCALE GENOMIC DNA]</scope>
    <source>
        <tissue evidence="2">The whole plant</tissue>
    </source>
</reference>
<sequence>MLGIPNQVELSKIREPEGKVKQTCKEVRMGFKQPLLITAGIKPVMPRANRNRNNMAHSEKEVSQLGPIEELPRKRKKEKVDNPGGGDASPLVVNV</sequence>
<dbReference type="EMBL" id="KZ503216">
    <property type="protein sequence ID" value="PKU67198.1"/>
    <property type="molecule type" value="Genomic_DNA"/>
</dbReference>
<organism evidence="2 3">
    <name type="scientific">Dendrobium catenatum</name>
    <dbReference type="NCBI Taxonomy" id="906689"/>
    <lineage>
        <taxon>Eukaryota</taxon>
        <taxon>Viridiplantae</taxon>
        <taxon>Streptophyta</taxon>
        <taxon>Embryophyta</taxon>
        <taxon>Tracheophyta</taxon>
        <taxon>Spermatophyta</taxon>
        <taxon>Magnoliopsida</taxon>
        <taxon>Liliopsida</taxon>
        <taxon>Asparagales</taxon>
        <taxon>Orchidaceae</taxon>
        <taxon>Epidendroideae</taxon>
        <taxon>Malaxideae</taxon>
        <taxon>Dendrobiinae</taxon>
        <taxon>Dendrobium</taxon>
    </lineage>
</organism>
<gene>
    <name evidence="2" type="ORF">MA16_Dca013622</name>
</gene>
<dbReference type="AlphaFoldDB" id="A0A2I0VUV7"/>
<evidence type="ECO:0000313" key="2">
    <source>
        <dbReference type="EMBL" id="PKU67198.1"/>
    </source>
</evidence>